<proteinExistence type="predicted"/>
<dbReference type="RefSeq" id="WP_338255783.1">
    <property type="nucleotide sequence ID" value="NZ_BSRI01000002.1"/>
</dbReference>
<evidence type="ECO:0000313" key="4">
    <source>
        <dbReference type="Proteomes" id="UP001344906"/>
    </source>
</evidence>
<dbReference type="Proteomes" id="UP001344906">
    <property type="component" value="Unassembled WGS sequence"/>
</dbReference>
<evidence type="ECO:0008006" key="5">
    <source>
        <dbReference type="Google" id="ProtNLM"/>
    </source>
</evidence>
<evidence type="ECO:0000259" key="2">
    <source>
        <dbReference type="Pfam" id="PF13439"/>
    </source>
</evidence>
<dbReference type="InterPro" id="IPR001296">
    <property type="entry name" value="Glyco_trans_1"/>
</dbReference>
<evidence type="ECO:0000259" key="1">
    <source>
        <dbReference type="Pfam" id="PF00534"/>
    </source>
</evidence>
<dbReference type="PANTHER" id="PTHR45947:SF13">
    <property type="entry name" value="TRANSFERASE"/>
    <property type="match status" value="1"/>
</dbReference>
<dbReference type="PANTHER" id="PTHR45947">
    <property type="entry name" value="SULFOQUINOVOSYL TRANSFERASE SQD2"/>
    <property type="match status" value="1"/>
</dbReference>
<dbReference type="Gene3D" id="3.40.50.2000">
    <property type="entry name" value="Glycogen Phosphorylase B"/>
    <property type="match status" value="2"/>
</dbReference>
<dbReference type="EMBL" id="BSRI01000002">
    <property type="protein sequence ID" value="GLV59235.1"/>
    <property type="molecule type" value="Genomic_DNA"/>
</dbReference>
<dbReference type="InterPro" id="IPR050194">
    <property type="entry name" value="Glycosyltransferase_grp1"/>
</dbReference>
<dbReference type="SUPFAM" id="SSF53756">
    <property type="entry name" value="UDP-Glycosyltransferase/glycogen phosphorylase"/>
    <property type="match status" value="1"/>
</dbReference>
<dbReference type="Pfam" id="PF00534">
    <property type="entry name" value="Glycos_transf_1"/>
    <property type="match status" value="1"/>
</dbReference>
<reference evidence="3 4" key="1">
    <citation type="submission" date="2023-02" db="EMBL/GenBank/DDBJ databases">
        <title>Dictyobacter halimunensis sp. nov., a new member of the class Ktedonobacteria from forest soil in a geothermal area.</title>
        <authorList>
            <person name="Rachmania M.K."/>
            <person name="Ningsih F."/>
            <person name="Sakai Y."/>
            <person name="Yabe S."/>
            <person name="Yokota A."/>
            <person name="Sjamsuridzal W."/>
        </authorList>
    </citation>
    <scope>NUCLEOTIDE SEQUENCE [LARGE SCALE GENOMIC DNA]</scope>
    <source>
        <strain evidence="3 4">S3.2.2.5</strain>
    </source>
</reference>
<evidence type="ECO:0000313" key="3">
    <source>
        <dbReference type="EMBL" id="GLV59235.1"/>
    </source>
</evidence>
<dbReference type="InterPro" id="IPR028098">
    <property type="entry name" value="Glyco_trans_4-like_N"/>
</dbReference>
<sequence>MRILMLAQFYPPTIGGEERHVRNLGIELAARGHDVSLATLWHKGQAEFEIDQGVRVHRIRGTMQRFSALFVEQERQYSPPFPDPEALNAIRRVIIAERPDIIHAHNWIVHSMTPLKVWSKAKLIVTLHDYSLICVQKRLTYQNRVCDGPALIKCLQCSQGFYGTAKGFSSTAANWIWGTVERRMVDMFLPVSEAVARGTQLARHKVPYQVIPNFVPDNVAMLRDDEHPLLEQLPDGDFLLFVGDVSRDKGAEVLLQAYAALERQIPLVLIGRSGKDLELDVPSNVRVLQGWPHTAVMAAWKRCTIALAPSIWPDPCPTVAMEAMASGRPVIASRMGGLSDIVADGETGLLVPSNDPQALRDAIQCLLDDPARRNQMGIKAKERIAEFESKSVVSRIERVYQEVSA</sequence>
<organism evidence="3 4">
    <name type="scientific">Dictyobacter halimunensis</name>
    <dbReference type="NCBI Taxonomy" id="3026934"/>
    <lineage>
        <taxon>Bacteria</taxon>
        <taxon>Bacillati</taxon>
        <taxon>Chloroflexota</taxon>
        <taxon>Ktedonobacteria</taxon>
        <taxon>Ktedonobacterales</taxon>
        <taxon>Dictyobacteraceae</taxon>
        <taxon>Dictyobacter</taxon>
    </lineage>
</organism>
<feature type="domain" description="Glycosyltransferase subfamily 4-like N-terminal" evidence="2">
    <location>
        <begin position="14"/>
        <end position="216"/>
    </location>
</feature>
<dbReference type="Pfam" id="PF13439">
    <property type="entry name" value="Glyco_transf_4"/>
    <property type="match status" value="1"/>
</dbReference>
<gene>
    <name evidence="3" type="ORF">KDH_60620</name>
</gene>
<protein>
    <recommendedName>
        <fullName evidence="5">Glycosyl transferase family 1</fullName>
    </recommendedName>
</protein>
<accession>A0ABQ6FY77</accession>
<dbReference type="CDD" id="cd03801">
    <property type="entry name" value="GT4_PimA-like"/>
    <property type="match status" value="1"/>
</dbReference>
<comment type="caution">
    <text evidence="3">The sequence shown here is derived from an EMBL/GenBank/DDBJ whole genome shotgun (WGS) entry which is preliminary data.</text>
</comment>
<keyword evidence="4" id="KW-1185">Reference proteome</keyword>
<feature type="domain" description="Glycosyl transferase family 1" evidence="1">
    <location>
        <begin position="235"/>
        <end position="383"/>
    </location>
</feature>
<name>A0ABQ6FY77_9CHLR</name>